<dbReference type="Gene3D" id="3.30.450.20">
    <property type="entry name" value="PAS domain"/>
    <property type="match status" value="2"/>
</dbReference>
<dbReference type="GO" id="GO:0005886">
    <property type="term" value="C:plasma membrane"/>
    <property type="evidence" value="ECO:0007669"/>
    <property type="project" value="UniProtKB-SubCell"/>
</dbReference>
<evidence type="ECO:0000313" key="14">
    <source>
        <dbReference type="Proteomes" id="UP000544107"/>
    </source>
</evidence>
<evidence type="ECO:0000256" key="4">
    <source>
        <dbReference type="ARBA" id="ARBA00022692"/>
    </source>
</evidence>
<dbReference type="SUPFAM" id="SSF55785">
    <property type="entry name" value="PYP-like sensor domain (PAS domain)"/>
    <property type="match status" value="3"/>
</dbReference>
<dbReference type="Proteomes" id="UP000544107">
    <property type="component" value="Unassembled WGS sequence"/>
</dbReference>
<dbReference type="InterPro" id="IPR000160">
    <property type="entry name" value="GGDEF_dom"/>
</dbReference>
<keyword evidence="5 8" id="KW-1133">Transmembrane helix</keyword>
<reference evidence="11 14" key="2">
    <citation type="submission" date="2020-08" db="EMBL/GenBank/DDBJ databases">
        <title>Genomic Encyclopedia of Type Strains, Phase IV (KMG-IV): sequencing the most valuable type-strain genomes for metagenomic binning, comparative biology and taxonomic classification.</title>
        <authorList>
            <person name="Goeker M."/>
        </authorList>
    </citation>
    <scope>NUCLEOTIDE SEQUENCE [LARGE SCALE GENOMIC DNA]</scope>
    <source>
        <strain evidence="11 14">DSM 100021</strain>
    </source>
</reference>
<evidence type="ECO:0000256" key="5">
    <source>
        <dbReference type="ARBA" id="ARBA00022989"/>
    </source>
</evidence>
<reference evidence="12 13" key="1">
    <citation type="submission" date="2016-09" db="EMBL/GenBank/DDBJ databases">
        <title>Rhizobium oryziradicis sp. nov., isolated from the root of rice.</title>
        <authorList>
            <person name="Zhao J."/>
            <person name="Zhang X."/>
        </authorList>
    </citation>
    <scope>NUCLEOTIDE SEQUENCE [LARGE SCALE GENOMIC DNA]</scope>
    <source>
        <strain evidence="12 13">14971</strain>
    </source>
</reference>
<dbReference type="CDD" id="cd00130">
    <property type="entry name" value="PAS"/>
    <property type="match status" value="1"/>
</dbReference>
<evidence type="ECO:0000313" key="11">
    <source>
        <dbReference type="EMBL" id="MBB4009365.1"/>
    </source>
</evidence>
<dbReference type="Proteomes" id="UP000185598">
    <property type="component" value="Unassembled WGS sequence"/>
</dbReference>
<organism evidence="12 13">
    <name type="scientific">Allorhizobium taibaishanense</name>
    <dbReference type="NCBI Taxonomy" id="887144"/>
    <lineage>
        <taxon>Bacteria</taxon>
        <taxon>Pseudomonadati</taxon>
        <taxon>Pseudomonadota</taxon>
        <taxon>Alphaproteobacteria</taxon>
        <taxon>Hyphomicrobiales</taxon>
        <taxon>Rhizobiaceae</taxon>
        <taxon>Rhizobium/Agrobacterium group</taxon>
        <taxon>Allorhizobium</taxon>
    </lineage>
</organism>
<dbReference type="CDD" id="cd01949">
    <property type="entry name" value="GGDEF"/>
    <property type="match status" value="1"/>
</dbReference>
<name>A0A1Q9A9A3_9HYPH</name>
<comment type="subcellular location">
    <subcellularLocation>
        <location evidence="1">Cell membrane</location>
        <topology evidence="1">Multi-pass membrane protein</topology>
    </subcellularLocation>
</comment>
<dbReference type="PANTHER" id="PTHR45138:SF9">
    <property type="entry name" value="DIGUANYLATE CYCLASE DGCM-RELATED"/>
    <property type="match status" value="1"/>
</dbReference>
<feature type="transmembrane region" description="Helical" evidence="8">
    <location>
        <begin position="100"/>
        <end position="122"/>
    </location>
</feature>
<dbReference type="PROSITE" id="PS50887">
    <property type="entry name" value="GGDEF"/>
    <property type="match status" value="1"/>
</dbReference>
<dbReference type="InterPro" id="IPR035965">
    <property type="entry name" value="PAS-like_dom_sf"/>
</dbReference>
<dbReference type="GO" id="GO:0052621">
    <property type="term" value="F:diguanylate cyclase activity"/>
    <property type="evidence" value="ECO:0007669"/>
    <property type="project" value="UniProtKB-EC"/>
</dbReference>
<dbReference type="GO" id="GO:0071555">
    <property type="term" value="P:cell wall organization"/>
    <property type="evidence" value="ECO:0007669"/>
    <property type="project" value="InterPro"/>
</dbReference>
<keyword evidence="13" id="KW-1185">Reference proteome</keyword>
<dbReference type="EC" id="2.7.7.65" evidence="2"/>
<evidence type="ECO:0000259" key="10">
    <source>
        <dbReference type="PROSITE" id="PS50887"/>
    </source>
</evidence>
<comment type="catalytic activity">
    <reaction evidence="7">
        <text>2 GTP = 3',3'-c-di-GMP + 2 diphosphate</text>
        <dbReference type="Rhea" id="RHEA:24898"/>
        <dbReference type="ChEBI" id="CHEBI:33019"/>
        <dbReference type="ChEBI" id="CHEBI:37565"/>
        <dbReference type="ChEBI" id="CHEBI:58805"/>
        <dbReference type="EC" id="2.7.7.65"/>
    </reaction>
</comment>
<dbReference type="InterPro" id="IPR013656">
    <property type="entry name" value="PAS_4"/>
</dbReference>
<dbReference type="Pfam" id="PF08448">
    <property type="entry name" value="PAS_4"/>
    <property type="match status" value="1"/>
</dbReference>
<dbReference type="SMART" id="SM00091">
    <property type="entry name" value="PAS"/>
    <property type="match status" value="2"/>
</dbReference>
<evidence type="ECO:0000259" key="9">
    <source>
        <dbReference type="PROSITE" id="PS50112"/>
    </source>
</evidence>
<evidence type="ECO:0000313" key="12">
    <source>
        <dbReference type="EMBL" id="OLP51150.1"/>
    </source>
</evidence>
<dbReference type="Pfam" id="PF07694">
    <property type="entry name" value="5TM-5TMR_LYT"/>
    <property type="match status" value="1"/>
</dbReference>
<dbReference type="EMBL" id="JACIED010000005">
    <property type="protein sequence ID" value="MBB4009365.1"/>
    <property type="molecule type" value="Genomic_DNA"/>
</dbReference>
<keyword evidence="4 8" id="KW-0812">Transmembrane</keyword>
<dbReference type="RefSeq" id="WP_075613851.1">
    <property type="nucleotide sequence ID" value="NZ_JACIED010000005.1"/>
</dbReference>
<feature type="domain" description="PAS" evidence="9">
    <location>
        <begin position="194"/>
        <end position="231"/>
    </location>
</feature>
<dbReference type="NCBIfam" id="TIGR00229">
    <property type="entry name" value="sensory_box"/>
    <property type="match status" value="1"/>
</dbReference>
<protein>
    <recommendedName>
        <fullName evidence="2">diguanylate cyclase</fullName>
        <ecNumber evidence="2">2.7.7.65</ecNumber>
    </recommendedName>
</protein>
<dbReference type="NCBIfam" id="TIGR00254">
    <property type="entry name" value="GGDEF"/>
    <property type="match status" value="1"/>
</dbReference>
<dbReference type="InterPro" id="IPR043128">
    <property type="entry name" value="Rev_trsase/Diguanyl_cyclase"/>
</dbReference>
<dbReference type="GO" id="GO:0000155">
    <property type="term" value="F:phosphorelay sensor kinase activity"/>
    <property type="evidence" value="ECO:0007669"/>
    <property type="project" value="InterPro"/>
</dbReference>
<comment type="caution">
    <text evidence="12">The sequence shown here is derived from an EMBL/GenBank/DDBJ whole genome shotgun (WGS) entry which is preliminary data.</text>
</comment>
<feature type="transmembrane region" description="Helical" evidence="8">
    <location>
        <begin position="134"/>
        <end position="153"/>
    </location>
</feature>
<dbReference type="FunFam" id="3.30.70.270:FF:000001">
    <property type="entry name" value="Diguanylate cyclase domain protein"/>
    <property type="match status" value="1"/>
</dbReference>
<evidence type="ECO:0000256" key="7">
    <source>
        <dbReference type="ARBA" id="ARBA00034247"/>
    </source>
</evidence>
<dbReference type="Pfam" id="PF12860">
    <property type="entry name" value="PAS_7"/>
    <property type="match status" value="1"/>
</dbReference>
<dbReference type="InterPro" id="IPR050469">
    <property type="entry name" value="Diguanylate_Cyclase"/>
</dbReference>
<feature type="transmembrane region" description="Helical" evidence="8">
    <location>
        <begin position="71"/>
        <end position="94"/>
    </location>
</feature>
<sequence length="646" mass="70116">MTMTMTQTLVNIALVLLFSMLWSRLDGWLERHSPAHRLVGLGLIGGLTTILLMLFPLAVAPGVFLDLRSSAIAVCGLMGGPISAVLSAGMAVTWRVFQGGLGAGAGALAILLAAAVGICAGWRDDRAILSIRRIVLMSVGLVIVPQITILVLPPETWPLVLSSLPLMLPMQCLAALLAALMIRAELLQRAKLQEAELYRSIIETMPENLTVKDREGRFILANPAAADVLGLADPQDMIGKTDADFHSPALASQYHSDEQAVYDADKALLLEQSYETSLGLKGWYSTLKYPIREPKTDRIVGLVTHNRDISKQKELERQLAESRQQLTDALANMADGLVMFDRQGKLVYCNERYRAMFSKTADLRVPGAHLRDIIAASRARGEEALPAEAASAPAACDRADDKMPALPLQPGKREIQLWDGRALEAQTRSVSGGGSLIVFTDITVAKQAEEMLRQANRALEKAAFTDGLTGLYNRRAFDVHIRHELARSRRSGSGVCLLMIDIDHFKLFNDRYGHQSGDQCLRQVASALRATAKRGTDIAARYGGEEMALLLTDTDLAGGEIVARHYCQAVRDLRIAHEGSHKGFVTVSIGVAAVPADSIHDSDDLIASADAALYRAKHGGRDQHVAAELQLAPVDTLTSKRAKHGR</sequence>
<accession>A0A1Q9A9A3</accession>
<evidence type="ECO:0000313" key="13">
    <source>
        <dbReference type="Proteomes" id="UP000185598"/>
    </source>
</evidence>
<dbReference type="Gene3D" id="3.30.70.270">
    <property type="match status" value="1"/>
</dbReference>
<evidence type="ECO:0000256" key="2">
    <source>
        <dbReference type="ARBA" id="ARBA00012528"/>
    </source>
</evidence>
<evidence type="ECO:0000256" key="3">
    <source>
        <dbReference type="ARBA" id="ARBA00022475"/>
    </source>
</evidence>
<dbReference type="PROSITE" id="PS50112">
    <property type="entry name" value="PAS"/>
    <property type="match status" value="1"/>
</dbReference>
<dbReference type="InterPro" id="IPR011620">
    <property type="entry name" value="Sig_transdc_His_kinase_LytS_TM"/>
</dbReference>
<keyword evidence="6 8" id="KW-0472">Membrane</keyword>
<feature type="transmembrane region" description="Helical" evidence="8">
    <location>
        <begin position="39"/>
        <end position="59"/>
    </location>
</feature>
<dbReference type="InterPro" id="IPR029787">
    <property type="entry name" value="Nucleotide_cyclase"/>
</dbReference>
<dbReference type="STRING" id="887144.BJF91_07630"/>
<evidence type="ECO:0000256" key="1">
    <source>
        <dbReference type="ARBA" id="ARBA00004651"/>
    </source>
</evidence>
<dbReference type="SUPFAM" id="SSF55073">
    <property type="entry name" value="Nucleotide cyclase"/>
    <property type="match status" value="1"/>
</dbReference>
<feature type="transmembrane region" description="Helical" evidence="8">
    <location>
        <begin position="159"/>
        <end position="182"/>
    </location>
</feature>
<feature type="domain" description="GGDEF" evidence="10">
    <location>
        <begin position="493"/>
        <end position="629"/>
    </location>
</feature>
<proteinExistence type="predicted"/>
<dbReference type="PANTHER" id="PTHR45138">
    <property type="entry name" value="REGULATORY COMPONENTS OF SENSORY TRANSDUCTION SYSTEM"/>
    <property type="match status" value="1"/>
</dbReference>
<keyword evidence="3" id="KW-1003">Cell membrane</keyword>
<evidence type="ECO:0000256" key="6">
    <source>
        <dbReference type="ARBA" id="ARBA00023136"/>
    </source>
</evidence>
<dbReference type="Pfam" id="PF00990">
    <property type="entry name" value="GGDEF"/>
    <property type="match status" value="1"/>
</dbReference>
<gene>
    <name evidence="12" type="ORF">BJF91_07630</name>
    <name evidence="11" type="ORF">GGQ71_003653</name>
</gene>
<dbReference type="SMART" id="SM00267">
    <property type="entry name" value="GGDEF"/>
    <property type="match status" value="1"/>
</dbReference>
<dbReference type="AlphaFoldDB" id="A0A1Q9A9A3"/>
<dbReference type="EMBL" id="MKIN01000020">
    <property type="protein sequence ID" value="OLP51150.1"/>
    <property type="molecule type" value="Genomic_DNA"/>
</dbReference>
<dbReference type="InterPro" id="IPR000014">
    <property type="entry name" value="PAS"/>
</dbReference>
<evidence type="ECO:0000256" key="8">
    <source>
        <dbReference type="SAM" id="Phobius"/>
    </source>
</evidence>